<name>A0A502C179_9SPHN</name>
<dbReference type="InterPro" id="IPR000109">
    <property type="entry name" value="POT_fam"/>
</dbReference>
<evidence type="ECO:0008006" key="8">
    <source>
        <dbReference type="Google" id="ProtNLM"/>
    </source>
</evidence>
<dbReference type="AlphaFoldDB" id="A0A502C179"/>
<dbReference type="EMBL" id="RCZK01000021">
    <property type="protein sequence ID" value="TPG06558.1"/>
    <property type="molecule type" value="Genomic_DNA"/>
</dbReference>
<organism evidence="6 7">
    <name type="scientific">Sphingomonas oligophenolica</name>
    <dbReference type="NCBI Taxonomy" id="301154"/>
    <lineage>
        <taxon>Bacteria</taxon>
        <taxon>Pseudomonadati</taxon>
        <taxon>Pseudomonadota</taxon>
        <taxon>Alphaproteobacteria</taxon>
        <taxon>Sphingomonadales</taxon>
        <taxon>Sphingomonadaceae</taxon>
        <taxon>Sphingomonas</taxon>
    </lineage>
</organism>
<dbReference type="Proteomes" id="UP000318413">
    <property type="component" value="Unassembled WGS sequence"/>
</dbReference>
<dbReference type="GO" id="GO:0022857">
    <property type="term" value="F:transmembrane transporter activity"/>
    <property type="evidence" value="ECO:0007669"/>
    <property type="project" value="InterPro"/>
</dbReference>
<dbReference type="Pfam" id="PF00854">
    <property type="entry name" value="PTR2"/>
    <property type="match status" value="1"/>
</dbReference>
<sequence>MTVPASQVGALYAPENNRRADAFQVYYIGINAGVIILPLICVTLGEKVGWRWRGDGNGRWISFNESNFVMPALTSQSRLPRECNLPLVCANFSHPFATSAAPSDRPSSLRTATTFS</sequence>
<evidence type="ECO:0000313" key="6">
    <source>
        <dbReference type="EMBL" id="TPG06558.1"/>
    </source>
</evidence>
<dbReference type="InterPro" id="IPR036259">
    <property type="entry name" value="MFS_trans_sf"/>
</dbReference>
<evidence type="ECO:0000256" key="5">
    <source>
        <dbReference type="SAM" id="Phobius"/>
    </source>
</evidence>
<keyword evidence="3 5" id="KW-1133">Transmembrane helix</keyword>
<keyword evidence="7" id="KW-1185">Reference proteome</keyword>
<dbReference type="Gene3D" id="1.20.1250.20">
    <property type="entry name" value="MFS general substrate transporter like domains"/>
    <property type="match status" value="1"/>
</dbReference>
<protein>
    <recommendedName>
        <fullName evidence="8">MFS transporter</fullName>
    </recommendedName>
</protein>
<gene>
    <name evidence="6" type="ORF">EAH84_14865</name>
</gene>
<feature type="transmembrane region" description="Helical" evidence="5">
    <location>
        <begin position="25"/>
        <end position="45"/>
    </location>
</feature>
<evidence type="ECO:0000256" key="1">
    <source>
        <dbReference type="ARBA" id="ARBA00004141"/>
    </source>
</evidence>
<evidence type="ECO:0000313" key="7">
    <source>
        <dbReference type="Proteomes" id="UP000318413"/>
    </source>
</evidence>
<evidence type="ECO:0000256" key="3">
    <source>
        <dbReference type="ARBA" id="ARBA00022989"/>
    </source>
</evidence>
<comment type="caution">
    <text evidence="6">The sequence shown here is derived from an EMBL/GenBank/DDBJ whole genome shotgun (WGS) entry which is preliminary data.</text>
</comment>
<evidence type="ECO:0000256" key="4">
    <source>
        <dbReference type="ARBA" id="ARBA00023136"/>
    </source>
</evidence>
<keyword evidence="2 5" id="KW-0812">Transmembrane</keyword>
<keyword evidence="4 5" id="KW-0472">Membrane</keyword>
<comment type="subcellular location">
    <subcellularLocation>
        <location evidence="1">Membrane</location>
        <topology evidence="1">Multi-pass membrane protein</topology>
    </subcellularLocation>
</comment>
<reference evidence="6 7" key="1">
    <citation type="journal article" date="2019" name="Environ. Microbiol.">
        <title>Species interactions and distinct microbial communities in high Arctic permafrost affected cryosols are associated with the CH4 and CO2 gas fluxes.</title>
        <authorList>
            <person name="Altshuler I."/>
            <person name="Hamel J."/>
            <person name="Turney S."/>
            <person name="Magnuson E."/>
            <person name="Levesque R."/>
            <person name="Greer C."/>
            <person name="Whyte L.G."/>
        </authorList>
    </citation>
    <scope>NUCLEOTIDE SEQUENCE [LARGE SCALE GENOMIC DNA]</scope>
    <source>
        <strain evidence="6 7">S5.1</strain>
    </source>
</reference>
<accession>A0A502C179</accession>
<proteinExistence type="predicted"/>
<dbReference type="GO" id="GO:0016020">
    <property type="term" value="C:membrane"/>
    <property type="evidence" value="ECO:0007669"/>
    <property type="project" value="UniProtKB-SubCell"/>
</dbReference>
<evidence type="ECO:0000256" key="2">
    <source>
        <dbReference type="ARBA" id="ARBA00022692"/>
    </source>
</evidence>
<dbReference type="OrthoDB" id="9772725at2"/>